<protein>
    <submittedName>
        <fullName evidence="2">Uncharacterized protein</fullName>
    </submittedName>
</protein>
<dbReference type="AlphaFoldDB" id="A0AAX1XBA6"/>
<proteinExistence type="predicted"/>
<organism evidence="2 3">
    <name type="scientific">Burkholderia mallei</name>
    <name type="common">Pseudomonas mallei</name>
    <dbReference type="NCBI Taxonomy" id="13373"/>
    <lineage>
        <taxon>Bacteria</taxon>
        <taxon>Pseudomonadati</taxon>
        <taxon>Pseudomonadota</taxon>
        <taxon>Betaproteobacteria</taxon>
        <taxon>Burkholderiales</taxon>
        <taxon>Burkholderiaceae</taxon>
        <taxon>Burkholderia</taxon>
        <taxon>pseudomallei group</taxon>
    </lineage>
</organism>
<gene>
    <name evidence="2" type="ORF">EGT70_03745</name>
</gene>
<comment type="caution">
    <text evidence="2">The sequence shown here is derived from an EMBL/GenBank/DDBJ whole genome shotgun (WGS) entry which is preliminary data.</text>
</comment>
<dbReference type="EMBL" id="RKJW01000001">
    <property type="protein sequence ID" value="RPA28791.1"/>
    <property type="molecule type" value="Genomic_DNA"/>
</dbReference>
<dbReference type="Proteomes" id="UP000269379">
    <property type="component" value="Unassembled WGS sequence"/>
</dbReference>
<evidence type="ECO:0000256" key="1">
    <source>
        <dbReference type="SAM" id="MobiDB-lite"/>
    </source>
</evidence>
<reference evidence="3" key="1">
    <citation type="submission" date="2018-10" db="EMBL/GenBank/DDBJ databases">
        <title>FDA dAtabase for Regulatory Grade micrObial Sequences (FDA-ARGOS): Supporting development and validation of Infectious Disease Dx tests.</title>
        <authorList>
            <person name="Minogue T."/>
            <person name="Wolcott M."/>
            <person name="Wasieloski L."/>
            <person name="Aguilar W."/>
            <person name="Moore D."/>
            <person name="Jaissle J."/>
            <person name="Tallon L."/>
            <person name="Sadzewicz L."/>
            <person name="Zhao X."/>
            <person name="Vavikolanu K."/>
            <person name="Mehta A."/>
            <person name="Aluvathingal J."/>
            <person name="Nadendla S."/>
            <person name="Yan Y."/>
            <person name="Sichtig H."/>
        </authorList>
    </citation>
    <scope>NUCLEOTIDE SEQUENCE [LARGE SCALE GENOMIC DNA]</scope>
    <source>
        <strain evidence="3">FDAARGOS_588</strain>
    </source>
</reference>
<name>A0AAX1XBA6_BURML</name>
<sequence length="112" mass="12763">MVFAGGRRRRFGRSSAIRASGWRCMARSRPNRGEREGGRRAKCVVRRSEASEGDRCAAASRVRAPRRLAIRRLDGSMARRLGLRGRRADRRCADEPVRRRTAMPTRRADVAR</sequence>
<evidence type="ECO:0000313" key="2">
    <source>
        <dbReference type="EMBL" id="RPA28791.1"/>
    </source>
</evidence>
<accession>A0AAX1XBA6</accession>
<feature type="region of interest" description="Disordered" evidence="1">
    <location>
        <begin position="93"/>
        <end position="112"/>
    </location>
</feature>
<evidence type="ECO:0000313" key="3">
    <source>
        <dbReference type="Proteomes" id="UP000269379"/>
    </source>
</evidence>